<keyword evidence="1" id="KW-0812">Transmembrane</keyword>
<accession>A0A0W8FQF7</accession>
<comment type="caution">
    <text evidence="2">The sequence shown here is derived from an EMBL/GenBank/DDBJ whole genome shotgun (WGS) entry which is preliminary data.</text>
</comment>
<dbReference type="EMBL" id="LNQE01000926">
    <property type="protein sequence ID" value="KUG23012.1"/>
    <property type="molecule type" value="Genomic_DNA"/>
</dbReference>
<name>A0A0W8FQF7_9ZZZZ</name>
<protein>
    <submittedName>
        <fullName evidence="2">Uncharacterized protein</fullName>
    </submittedName>
</protein>
<evidence type="ECO:0000256" key="1">
    <source>
        <dbReference type="SAM" id="Phobius"/>
    </source>
</evidence>
<proteinExistence type="predicted"/>
<keyword evidence="1" id="KW-0472">Membrane</keyword>
<keyword evidence="1" id="KW-1133">Transmembrane helix</keyword>
<reference evidence="2" key="1">
    <citation type="journal article" date="2015" name="Proc. Natl. Acad. Sci. U.S.A.">
        <title>Networks of energetic and metabolic interactions define dynamics in microbial communities.</title>
        <authorList>
            <person name="Embree M."/>
            <person name="Liu J.K."/>
            <person name="Al-Bassam M.M."/>
            <person name="Zengler K."/>
        </authorList>
    </citation>
    <scope>NUCLEOTIDE SEQUENCE</scope>
</reference>
<organism evidence="2">
    <name type="scientific">hydrocarbon metagenome</name>
    <dbReference type="NCBI Taxonomy" id="938273"/>
    <lineage>
        <taxon>unclassified sequences</taxon>
        <taxon>metagenomes</taxon>
        <taxon>ecological metagenomes</taxon>
    </lineage>
</organism>
<dbReference type="AlphaFoldDB" id="A0A0W8FQF7"/>
<feature type="transmembrane region" description="Helical" evidence="1">
    <location>
        <begin position="9"/>
        <end position="30"/>
    </location>
</feature>
<feature type="transmembrane region" description="Helical" evidence="1">
    <location>
        <begin position="42"/>
        <end position="60"/>
    </location>
</feature>
<sequence length="77" mass="8776">MKRGKWHLVLWEIILIVGSIPVFRSVWMVFDSIKFMNQCMGILLSFAGGMALCVIALMALNKTDKEEQADSYHNDLT</sequence>
<evidence type="ECO:0000313" key="2">
    <source>
        <dbReference type="EMBL" id="KUG23012.1"/>
    </source>
</evidence>
<gene>
    <name evidence="2" type="ORF">ASZ90_007185</name>
</gene>